<proteinExistence type="predicted"/>
<organism evidence="2 3">
    <name type="scientific">Triangularia verruculosa</name>
    <dbReference type="NCBI Taxonomy" id="2587418"/>
    <lineage>
        <taxon>Eukaryota</taxon>
        <taxon>Fungi</taxon>
        <taxon>Dikarya</taxon>
        <taxon>Ascomycota</taxon>
        <taxon>Pezizomycotina</taxon>
        <taxon>Sordariomycetes</taxon>
        <taxon>Sordariomycetidae</taxon>
        <taxon>Sordariales</taxon>
        <taxon>Podosporaceae</taxon>
        <taxon>Triangularia</taxon>
    </lineage>
</organism>
<feature type="compositionally biased region" description="Basic and acidic residues" evidence="1">
    <location>
        <begin position="490"/>
        <end position="505"/>
    </location>
</feature>
<feature type="region of interest" description="Disordered" evidence="1">
    <location>
        <begin position="384"/>
        <end position="598"/>
    </location>
</feature>
<evidence type="ECO:0000313" key="2">
    <source>
        <dbReference type="EMBL" id="KAK4195097.1"/>
    </source>
</evidence>
<dbReference type="EMBL" id="MU864025">
    <property type="protein sequence ID" value="KAK4195097.1"/>
    <property type="molecule type" value="Genomic_DNA"/>
</dbReference>
<reference evidence="2" key="2">
    <citation type="submission" date="2023-05" db="EMBL/GenBank/DDBJ databases">
        <authorList>
            <consortium name="Lawrence Berkeley National Laboratory"/>
            <person name="Steindorff A."/>
            <person name="Hensen N."/>
            <person name="Bonometti L."/>
            <person name="Westerberg I."/>
            <person name="Brannstrom I.O."/>
            <person name="Guillou S."/>
            <person name="Cros-Aarteil S."/>
            <person name="Calhoun S."/>
            <person name="Haridas S."/>
            <person name="Kuo A."/>
            <person name="Mondo S."/>
            <person name="Pangilinan J."/>
            <person name="Riley R."/>
            <person name="Labutti K."/>
            <person name="Andreopoulos B."/>
            <person name="Lipzen A."/>
            <person name="Chen C."/>
            <person name="Yanf M."/>
            <person name="Daum C."/>
            <person name="Ng V."/>
            <person name="Clum A."/>
            <person name="Ohm R."/>
            <person name="Martin F."/>
            <person name="Silar P."/>
            <person name="Natvig D."/>
            <person name="Lalanne C."/>
            <person name="Gautier V."/>
            <person name="Ament-Velasquez S.L."/>
            <person name="Kruys A."/>
            <person name="Hutchinson M.I."/>
            <person name="Powell A.J."/>
            <person name="Barry K."/>
            <person name="Miller A.N."/>
            <person name="Grigoriev I.V."/>
            <person name="Debuchy R."/>
            <person name="Gladieux P."/>
            <person name="Thoren M.H."/>
            <person name="Johannesson H."/>
        </authorList>
    </citation>
    <scope>NUCLEOTIDE SEQUENCE</scope>
    <source>
        <strain evidence="2">CBS 315.58</strain>
    </source>
</reference>
<comment type="caution">
    <text evidence="2">The sequence shown here is derived from an EMBL/GenBank/DDBJ whole genome shotgun (WGS) entry which is preliminary data.</text>
</comment>
<feature type="compositionally biased region" description="Basic and acidic residues" evidence="1">
    <location>
        <begin position="36"/>
        <end position="47"/>
    </location>
</feature>
<feature type="region of interest" description="Disordered" evidence="1">
    <location>
        <begin position="915"/>
        <end position="967"/>
    </location>
</feature>
<feature type="compositionally biased region" description="Pro residues" evidence="1">
    <location>
        <begin position="517"/>
        <end position="531"/>
    </location>
</feature>
<evidence type="ECO:0000313" key="3">
    <source>
        <dbReference type="Proteomes" id="UP001303160"/>
    </source>
</evidence>
<sequence>MAFPRHHSSRISDVQLPIMLIADDDDFRDMESDLELDSRGRPEEKPRPGPPMPASSATSSAPQHPIPSMQDAFAESLVEATQGENSGKPKLRTGDAKARREELLDGEHSDPHPAALWRFRPGQQAHELWRLMAQISFGVYLLLKGMANSQILVVSILQGHIDEVDEFLETTLEDMDLAMKDVKLRIEHLKLPMDNIDVFERMLEDQNYRMTILEGNEKIEHILARTQVALKQTTQDLAEGLAATRDFTIYLAEQHHGPWRQERPDVIDIFDAMKGNTDGWFNAFMDLQHKGSALNALVVRLAGMVSEMDRRAGEVSRRVRSQQLSAASHTSPKHSPKPSDASATTATTPPTSPPRKIPNSPPRLSLRLSTINALAASRPSSFLNFSFPEETEPTAENKAPTPQQVEVPTPIQEEPETKAAPLSPPRSLPQSSPPQSPLQLLTSAVYQPPPRSKPSKSPQPPAESPPESPPPPARNPRRLSERPSVLLEAPKLEVHKEEEEPKEETLYLLQPTVYTPQPSPRPSPRPSPQPSPRIVAERPKPRENVPSAKLEFPSPAESIPKPRTASPKPRGQGHKAQTSRTQIVEAPRPKIIENPRPKVVEIPKPKVVEIRGPKVVEIGTRNRAPALRRDLLPDSRYEPRPTSTRTDSFKTTSTGTDSFKTDSLGSDSMRTESLRDPGNAPEVVPSDDLEVDLYPTNHNRTSLRDRISLKMNPPESIHVPPPDHHTVIHHHPSPSTRTYNHNQQQPHHHYPHQQQPYQTFQPPDSAYGSGSSDMERPPGVNSLASYTSSDFSPPPSFIAPGLIPSPHSDRQFFRPVQANPYSPLQQRPHTSGTVGRAVQQFNFPIPPIPSRNIPSAMGMSVMSAATMDTTTTKGGSSSGGGGLKKKRSAFGWLKKAFSLDEEERAAFEQRRRELDGAAAYAQQQQQGQNSPKFLDGRRIDRPGVMPGNRSGYAPSGYAPSQYSRQGY</sequence>
<dbReference type="Proteomes" id="UP001303160">
    <property type="component" value="Unassembled WGS sequence"/>
</dbReference>
<keyword evidence="3" id="KW-1185">Reference proteome</keyword>
<feature type="compositionally biased region" description="Polar residues" evidence="1">
    <location>
        <begin position="958"/>
        <end position="967"/>
    </location>
</feature>
<feature type="region of interest" description="Disordered" evidence="1">
    <location>
        <begin position="619"/>
        <end position="788"/>
    </location>
</feature>
<evidence type="ECO:0000256" key="1">
    <source>
        <dbReference type="SAM" id="MobiDB-lite"/>
    </source>
</evidence>
<feature type="compositionally biased region" description="Basic and acidic residues" evidence="1">
    <location>
        <begin position="627"/>
        <end position="639"/>
    </location>
</feature>
<feature type="compositionally biased region" description="Pro residues" evidence="1">
    <location>
        <begin position="350"/>
        <end position="361"/>
    </location>
</feature>
<feature type="compositionally biased region" description="Low complexity" evidence="1">
    <location>
        <begin position="752"/>
        <end position="763"/>
    </location>
</feature>
<accession>A0AAN7AQT7</accession>
<feature type="compositionally biased region" description="Polar residues" evidence="1">
    <location>
        <begin position="641"/>
        <end position="668"/>
    </location>
</feature>
<feature type="compositionally biased region" description="Pro residues" evidence="1">
    <location>
        <begin position="447"/>
        <end position="474"/>
    </location>
</feature>
<feature type="compositionally biased region" description="Low complexity" evidence="1">
    <location>
        <begin position="338"/>
        <end position="349"/>
    </location>
</feature>
<name>A0AAN7AQT7_9PEZI</name>
<feature type="compositionally biased region" description="Low complexity" evidence="1">
    <location>
        <begin position="54"/>
        <end position="63"/>
    </location>
</feature>
<feature type="compositionally biased region" description="Pro residues" evidence="1">
    <location>
        <begin position="422"/>
        <end position="436"/>
    </location>
</feature>
<dbReference type="AlphaFoldDB" id="A0AAN7AQT7"/>
<feature type="region of interest" description="Disordered" evidence="1">
    <location>
        <begin position="80"/>
        <end position="115"/>
    </location>
</feature>
<feature type="compositionally biased region" description="Basic and acidic residues" evidence="1">
    <location>
        <begin position="587"/>
        <end position="598"/>
    </location>
</feature>
<feature type="compositionally biased region" description="Basic and acidic residues" evidence="1">
    <location>
        <begin position="92"/>
        <end position="111"/>
    </location>
</feature>
<feature type="compositionally biased region" description="Low complexity" evidence="1">
    <location>
        <begin position="916"/>
        <end position="928"/>
    </location>
</feature>
<gene>
    <name evidence="2" type="ORF">QBC40DRAFT_24617</name>
</gene>
<feature type="region of interest" description="Disordered" evidence="1">
    <location>
        <begin position="310"/>
        <end position="364"/>
    </location>
</feature>
<feature type="region of interest" description="Disordered" evidence="1">
    <location>
        <begin position="29"/>
        <end position="67"/>
    </location>
</feature>
<reference evidence="2" key="1">
    <citation type="journal article" date="2023" name="Mol. Phylogenet. Evol.">
        <title>Genome-scale phylogeny and comparative genomics of the fungal order Sordariales.</title>
        <authorList>
            <person name="Hensen N."/>
            <person name="Bonometti L."/>
            <person name="Westerberg I."/>
            <person name="Brannstrom I.O."/>
            <person name="Guillou S."/>
            <person name="Cros-Aarteil S."/>
            <person name="Calhoun S."/>
            <person name="Haridas S."/>
            <person name="Kuo A."/>
            <person name="Mondo S."/>
            <person name="Pangilinan J."/>
            <person name="Riley R."/>
            <person name="LaButti K."/>
            <person name="Andreopoulos B."/>
            <person name="Lipzen A."/>
            <person name="Chen C."/>
            <person name="Yan M."/>
            <person name="Daum C."/>
            <person name="Ng V."/>
            <person name="Clum A."/>
            <person name="Steindorff A."/>
            <person name="Ohm R.A."/>
            <person name="Martin F."/>
            <person name="Silar P."/>
            <person name="Natvig D.O."/>
            <person name="Lalanne C."/>
            <person name="Gautier V."/>
            <person name="Ament-Velasquez S.L."/>
            <person name="Kruys A."/>
            <person name="Hutchinson M.I."/>
            <person name="Powell A.J."/>
            <person name="Barry K."/>
            <person name="Miller A.N."/>
            <person name="Grigoriev I.V."/>
            <person name="Debuchy R."/>
            <person name="Gladieux P."/>
            <person name="Hiltunen Thoren M."/>
            <person name="Johannesson H."/>
        </authorList>
    </citation>
    <scope>NUCLEOTIDE SEQUENCE</scope>
    <source>
        <strain evidence="2">CBS 315.58</strain>
    </source>
</reference>
<protein>
    <submittedName>
        <fullName evidence="2">Uncharacterized protein</fullName>
    </submittedName>
</protein>